<comment type="caution">
    <text evidence="2">The sequence shown here is derived from an EMBL/GenBank/DDBJ whole genome shotgun (WGS) entry which is preliminary data.</text>
</comment>
<keyword evidence="1" id="KW-1133">Transmembrane helix</keyword>
<dbReference type="Proteomes" id="UP001235760">
    <property type="component" value="Unassembled WGS sequence"/>
</dbReference>
<keyword evidence="1" id="KW-0812">Transmembrane</keyword>
<feature type="transmembrane region" description="Helical" evidence="1">
    <location>
        <begin position="154"/>
        <end position="172"/>
    </location>
</feature>
<sequence>MPFEIQLWWGFLCAVSVVNLAAWLWTARRLRAAPHPADVHADDSLHRRWQLLLSAGYVLGCAHRSWWPVFDVQRLCLVDHWLSSVVIGRSVATIAELCFAAQWALVLHKAARDTGSRSTERAARLIVPLIVVAEVFSWYSVLSTSNLGHVIEESLWGACALLFVLGLVPIWPQVHDHLRPRLRLWGAAGLAYAVYMFGVDVPMYADRWLADEAAGRHYLSLAQGWADVSARWIVSHRWTDWRSEVIWMSLYFSVAVWLSIALVHAPMRFGTRPARLRYAVVVASREKLPA</sequence>
<dbReference type="EMBL" id="JAUZEE010000006">
    <property type="protein sequence ID" value="MDP4301474.1"/>
    <property type="molecule type" value="Genomic_DNA"/>
</dbReference>
<proteinExistence type="predicted"/>
<reference evidence="2 3" key="1">
    <citation type="submission" date="2023-08" db="EMBL/GenBank/DDBJ databases">
        <authorList>
            <person name="Roldan D.M."/>
            <person name="Menes R.J."/>
        </authorList>
    </citation>
    <scope>NUCLEOTIDE SEQUENCE [LARGE SCALE GENOMIC DNA]</scope>
    <source>
        <strain evidence="2 3">CCM 2812</strain>
    </source>
</reference>
<feature type="transmembrane region" description="Helical" evidence="1">
    <location>
        <begin position="184"/>
        <end position="205"/>
    </location>
</feature>
<name>A0ABT9G4T4_LEPDI</name>
<feature type="transmembrane region" description="Helical" evidence="1">
    <location>
        <begin position="245"/>
        <end position="267"/>
    </location>
</feature>
<evidence type="ECO:0000313" key="2">
    <source>
        <dbReference type="EMBL" id="MDP4301474.1"/>
    </source>
</evidence>
<evidence type="ECO:0000256" key="1">
    <source>
        <dbReference type="SAM" id="Phobius"/>
    </source>
</evidence>
<organism evidence="2 3">
    <name type="scientific">Leptothrix discophora</name>
    <dbReference type="NCBI Taxonomy" id="89"/>
    <lineage>
        <taxon>Bacteria</taxon>
        <taxon>Pseudomonadati</taxon>
        <taxon>Pseudomonadota</taxon>
        <taxon>Betaproteobacteria</taxon>
        <taxon>Burkholderiales</taxon>
        <taxon>Sphaerotilaceae</taxon>
        <taxon>Leptothrix</taxon>
    </lineage>
</organism>
<feature type="transmembrane region" description="Helical" evidence="1">
    <location>
        <begin position="6"/>
        <end position="25"/>
    </location>
</feature>
<evidence type="ECO:0000313" key="3">
    <source>
        <dbReference type="Proteomes" id="UP001235760"/>
    </source>
</evidence>
<gene>
    <name evidence="2" type="ORF">Q8X39_12565</name>
</gene>
<accession>A0ABT9G4T4</accession>
<keyword evidence="3" id="KW-1185">Reference proteome</keyword>
<feature type="transmembrane region" description="Helical" evidence="1">
    <location>
        <begin position="122"/>
        <end position="142"/>
    </location>
</feature>
<dbReference type="RefSeq" id="WP_305750028.1">
    <property type="nucleotide sequence ID" value="NZ_JAUZEE010000006.1"/>
</dbReference>
<protein>
    <submittedName>
        <fullName evidence="2">Uncharacterized protein</fullName>
    </submittedName>
</protein>
<keyword evidence="1" id="KW-0472">Membrane</keyword>